<dbReference type="InterPro" id="IPR035892">
    <property type="entry name" value="C2_domain_sf"/>
</dbReference>
<evidence type="ECO:0000313" key="5">
    <source>
        <dbReference type="EMBL" id="GIM11015.1"/>
    </source>
</evidence>
<dbReference type="Pfam" id="PF00168">
    <property type="entry name" value="C2"/>
    <property type="match status" value="1"/>
</dbReference>
<feature type="compositionally biased region" description="Polar residues" evidence="1">
    <location>
        <begin position="783"/>
        <end position="794"/>
    </location>
</feature>
<evidence type="ECO:0000259" key="3">
    <source>
        <dbReference type="PROSITE" id="PS50004"/>
    </source>
</evidence>
<feature type="domain" description="C2" evidence="3">
    <location>
        <begin position="442"/>
        <end position="565"/>
    </location>
</feature>
<dbReference type="PROSITE" id="PS50004">
    <property type="entry name" value="C2"/>
    <property type="match status" value="1"/>
</dbReference>
<feature type="transmembrane region" description="Helical" evidence="2">
    <location>
        <begin position="888"/>
        <end position="909"/>
    </location>
</feature>
<comment type="caution">
    <text evidence="5">The sequence shown here is derived from an EMBL/GenBank/DDBJ whole genome shotgun (WGS) entry which is preliminary data.</text>
</comment>
<keyword evidence="2" id="KW-1133">Transmembrane helix</keyword>
<protein>
    <recommendedName>
        <fullName evidence="3">C2 domain-containing protein</fullName>
    </recommendedName>
</protein>
<keyword evidence="7" id="KW-1185">Reference proteome</keyword>
<dbReference type="SUPFAM" id="SSF49562">
    <property type="entry name" value="C2 domain (Calcium/lipid-binding domain, CaLB)"/>
    <property type="match status" value="1"/>
</dbReference>
<sequence>MAGRPCLRPWKDEYQLLCSIDSVSGEMKSISPFQVPKPLLHDLDDQAAASIESHFKVIETISDYAESKSFRARLSGTISSFWNMESSFSALDSAKVNSKDIFGYYSLIFTKSRVVVNSAALCNLPLTKAAERAIRTGRFRDQYGDMVVVGYITGGEAEAVLRVTNFQDEHRDSIRKALRVALQDNAANNSPFRHVEAAAASAAGPTAGGCVDLKYEQDNMNALKDCTTTLLSRRTGVTHQDQLSNPSNFPRLLLQLTKAAENTGVKISALCYRVELFSQVPEDVLGFARVVVDENVNTLQRQFAQVQFVHNSCEAHLAPGRANNLPDDLLREVRRLHTDACAAMQRFAQYKGYRDVGQLSANDSLRRIGSELLQRFDDFREKMRVAEVRAHAQQQLLVKAEWKEKAPESSWAEALHRGPVGTSGNSVPSTPTPWINLPRALTTTAVAPQPQPQPAFRDGILHGRILALRNFAIGKVLNTNVLPYIVIKLDSKVITSPPLSGTRPNAETIVSYDFHLDVSVKLLTEDVNLVLEVYDKNLMRSDKFLGSVTVPLRKACGHAAQLGVSSLAAMVADGDRSNPIWYPVERQDSSKYKCRGELSLSLRYSTDTIALQAPHSSAVAAAESSSKSPAAVDGDGPLSRSLMAPLTSKLRGMGLPPVGQQPQTNENPGVVVMGYPRLPPPPNIQFGVPTSVVSPFPSWSSSEMTGANSFMEPPTPQGLNSCGERRGPGDGTCSPLVKASACAAASITTSTVSNEHLGAMRACVVEGDADDEEGVKDKWRQPSVASSVTTGSAGSQQALTARLYPPIIPTVQSYTDACITAPSQHPEAPQPQAGSDRRPEETRRKAKAPVAKKGAAQQTENAASHQTKEARVEPEKKIKKARRGPLRLIMKLLVAGVVLGSSGAAVVIVGEKRFGVDVVAESRRLGREYGRIVKCTAGTWFREGRSVLQAWGSNVATRLQQVRRAKDVVESSIVDEAANVDVQGQKL</sequence>
<evidence type="ECO:0000256" key="1">
    <source>
        <dbReference type="SAM" id="MobiDB-lite"/>
    </source>
</evidence>
<dbReference type="Proteomes" id="UP000747110">
    <property type="component" value="Unassembled WGS sequence"/>
</dbReference>
<dbReference type="AlphaFoldDB" id="A0A8J4GP33"/>
<evidence type="ECO:0000313" key="4">
    <source>
        <dbReference type="EMBL" id="GIL84575.1"/>
    </source>
</evidence>
<reference evidence="5" key="1">
    <citation type="journal article" date="2021" name="Proc. Natl. Acad. Sci. U.S.A.">
        <title>Three genomes in the algal genus Volvox reveal the fate of a haploid sex-determining region after a transition to homothallism.</title>
        <authorList>
            <person name="Yamamoto K."/>
            <person name="Hamaji T."/>
            <person name="Kawai-Toyooka H."/>
            <person name="Matsuzaki R."/>
            <person name="Takahashi F."/>
            <person name="Nishimura Y."/>
            <person name="Kawachi M."/>
            <person name="Noguchi H."/>
            <person name="Minakuchi Y."/>
            <person name="Umen J.G."/>
            <person name="Toyoda A."/>
            <person name="Nozaki H."/>
        </authorList>
    </citation>
    <scope>NUCLEOTIDE SEQUENCE</scope>
    <source>
        <strain evidence="5">NIES-3785</strain>
        <strain evidence="4">NIES-3786</strain>
    </source>
</reference>
<evidence type="ECO:0000313" key="6">
    <source>
        <dbReference type="Proteomes" id="UP000722791"/>
    </source>
</evidence>
<dbReference type="Gene3D" id="2.60.40.150">
    <property type="entry name" value="C2 domain"/>
    <property type="match status" value="1"/>
</dbReference>
<evidence type="ECO:0000313" key="7">
    <source>
        <dbReference type="Proteomes" id="UP000747110"/>
    </source>
</evidence>
<evidence type="ECO:0000256" key="2">
    <source>
        <dbReference type="SAM" id="Phobius"/>
    </source>
</evidence>
<feature type="compositionally biased region" description="Basic and acidic residues" evidence="1">
    <location>
        <begin position="866"/>
        <end position="876"/>
    </location>
</feature>
<dbReference type="InterPro" id="IPR000008">
    <property type="entry name" value="C2_dom"/>
</dbReference>
<organism evidence="5 6">
    <name type="scientific">Volvox reticuliferus</name>
    <dbReference type="NCBI Taxonomy" id="1737510"/>
    <lineage>
        <taxon>Eukaryota</taxon>
        <taxon>Viridiplantae</taxon>
        <taxon>Chlorophyta</taxon>
        <taxon>core chlorophytes</taxon>
        <taxon>Chlorophyceae</taxon>
        <taxon>CS clade</taxon>
        <taxon>Chlamydomonadales</taxon>
        <taxon>Volvocaceae</taxon>
        <taxon>Volvox</taxon>
    </lineage>
</organism>
<feature type="region of interest" description="Disordered" evidence="1">
    <location>
        <begin position="821"/>
        <end position="878"/>
    </location>
</feature>
<dbReference type="EMBL" id="BNCQ01000036">
    <property type="protein sequence ID" value="GIM11015.1"/>
    <property type="molecule type" value="Genomic_DNA"/>
</dbReference>
<accession>A0A8J4GP33</accession>
<proteinExistence type="predicted"/>
<gene>
    <name evidence="4" type="ORF">Vretifemale_13235</name>
    <name evidence="5" type="ORF">Vretimale_14598</name>
</gene>
<keyword evidence="2" id="KW-0472">Membrane</keyword>
<name>A0A8J4GP33_9CHLO</name>
<keyword evidence="2" id="KW-0812">Transmembrane</keyword>
<dbReference type="EMBL" id="BNCP01000030">
    <property type="protein sequence ID" value="GIL84575.1"/>
    <property type="molecule type" value="Genomic_DNA"/>
</dbReference>
<dbReference type="Proteomes" id="UP000722791">
    <property type="component" value="Unassembled WGS sequence"/>
</dbReference>
<feature type="region of interest" description="Disordered" evidence="1">
    <location>
        <begin position="769"/>
        <end position="794"/>
    </location>
</feature>